<name>A0ABU1AK98_9BACT</name>
<proteinExistence type="inferred from homology"/>
<gene>
    <name evidence="9" type="primary">fabV</name>
    <name evidence="13" type="ORF">QEH59_11630</name>
</gene>
<feature type="domain" description="Enoyl reductase FAD binding" evidence="10">
    <location>
        <begin position="319"/>
        <end position="382"/>
    </location>
</feature>
<comment type="catalytic activity">
    <reaction evidence="9">
        <text>a 2,3-saturated acyl-[ACP] + NAD(+) = a (2E)-enoyl-[ACP] + NADH + H(+)</text>
        <dbReference type="Rhea" id="RHEA:10240"/>
        <dbReference type="Rhea" id="RHEA-COMP:9925"/>
        <dbReference type="Rhea" id="RHEA-COMP:9926"/>
        <dbReference type="ChEBI" id="CHEBI:15378"/>
        <dbReference type="ChEBI" id="CHEBI:57540"/>
        <dbReference type="ChEBI" id="CHEBI:57945"/>
        <dbReference type="ChEBI" id="CHEBI:78784"/>
        <dbReference type="ChEBI" id="CHEBI:78785"/>
        <dbReference type="EC" id="1.3.1.9"/>
    </reaction>
</comment>
<evidence type="ECO:0000256" key="8">
    <source>
        <dbReference type="ARBA" id="ARBA00048302"/>
    </source>
</evidence>
<feature type="active site" description="Proton donor" evidence="9">
    <location>
        <position position="234"/>
    </location>
</feature>
<keyword evidence="3 9" id="KW-0276">Fatty acid metabolism</keyword>
<comment type="caution">
    <text evidence="13">The sequence shown here is derived from an EMBL/GenBank/DDBJ whole genome shotgun (WGS) entry which is preliminary data.</text>
</comment>
<dbReference type="InterPro" id="IPR024910">
    <property type="entry name" value="Enoyl-CoA_Rdtase_cat_dom"/>
</dbReference>
<feature type="site" description="Plays an important role in discriminating NADH against NADPH" evidence="9">
    <location>
        <position position="74"/>
    </location>
</feature>
<feature type="binding site" evidence="9">
    <location>
        <begin position="47"/>
        <end position="52"/>
    </location>
    <ligand>
        <name>NAD(+)</name>
        <dbReference type="ChEBI" id="CHEBI:57540"/>
    </ligand>
</feature>
<sequence>MIVKPRIRGFVCITAHPKGCEAKVRQEIEIAQAAKMSGGPKKVLVIGSSTGYGLSTRIASAFSHDAATLGVFFERPSIKGKPASAGWYNSVAFEKAAHEVGLYAKSINGDAFSDEIKAQTIEMIKADLGQVDLVVYSLASPRRTDPKTGETYKSVLKPIGAPFTNRTLDTDKNEVNEVTIQPAEGDDVEHTIKVMGGEDWELWMEALDQAGVLAPGAKSVAYSYIGPELTWPVYTNGTIGQAKKDVERAAAAITEKYDCAAYVAVNKAVVTQASSAIPVVPLYISILFKIMKGKGTHEDCIEQMVRLLNERLYGEDLELDSEGRIRVDDWEMEPDVQQAVADIWPGISSETLYEQSDYAGYQNNFLSLFGFGLPGVDYAEDVEVDVDLPSADR</sequence>
<comment type="pathway">
    <text evidence="9">Lipid metabolism; fatty acid biosynthesis.</text>
</comment>
<keyword evidence="6 9" id="KW-0443">Lipid metabolism</keyword>
<evidence type="ECO:0000259" key="12">
    <source>
        <dbReference type="Pfam" id="PF12242"/>
    </source>
</evidence>
<dbReference type="NCBIfam" id="NF043048">
    <property type="entry name" value="EnoyACPredFabV"/>
    <property type="match status" value="1"/>
</dbReference>
<feature type="domain" description="Trans-2-enoyl-CoA reductase-like NAD(P)H binding" evidence="12">
    <location>
        <begin position="2"/>
        <end position="77"/>
    </location>
</feature>
<dbReference type="Pfam" id="PF12241">
    <property type="entry name" value="Enoyl_reductase"/>
    <property type="match status" value="1"/>
</dbReference>
<reference evidence="13 14" key="1">
    <citation type="submission" date="2023-04" db="EMBL/GenBank/DDBJ databases">
        <title>A novel bacteria isolated from coastal sediment.</title>
        <authorList>
            <person name="Liu X.-J."/>
            <person name="Du Z.-J."/>
        </authorList>
    </citation>
    <scope>NUCLEOTIDE SEQUENCE [LARGE SCALE GENOMIC DNA]</scope>
    <source>
        <strain evidence="13 14">SDUM461004</strain>
    </source>
</reference>
<evidence type="ECO:0000256" key="2">
    <source>
        <dbReference type="ARBA" id="ARBA00022516"/>
    </source>
</evidence>
<evidence type="ECO:0000256" key="7">
    <source>
        <dbReference type="ARBA" id="ARBA00023160"/>
    </source>
</evidence>
<evidence type="ECO:0000256" key="5">
    <source>
        <dbReference type="ARBA" id="ARBA00023027"/>
    </source>
</evidence>
<feature type="binding site" evidence="9">
    <location>
        <position position="224"/>
    </location>
    <ligand>
        <name>substrate</name>
    </ligand>
</feature>
<feature type="binding site" evidence="9">
    <location>
        <begin position="73"/>
        <end position="74"/>
    </location>
    <ligand>
        <name>NAD(+)</name>
        <dbReference type="ChEBI" id="CHEBI:57540"/>
    </ligand>
</feature>
<organism evidence="13 14">
    <name type="scientific">Thalassobacterium sedimentorum</name>
    <dbReference type="NCBI Taxonomy" id="3041258"/>
    <lineage>
        <taxon>Bacteria</taxon>
        <taxon>Pseudomonadati</taxon>
        <taxon>Verrucomicrobiota</taxon>
        <taxon>Opitutia</taxon>
        <taxon>Puniceicoccales</taxon>
        <taxon>Coraliomargaritaceae</taxon>
        <taxon>Thalassobacterium</taxon>
    </lineage>
</organism>
<evidence type="ECO:0000313" key="13">
    <source>
        <dbReference type="EMBL" id="MDQ8195079.1"/>
    </source>
</evidence>
<evidence type="ECO:0000256" key="6">
    <source>
        <dbReference type="ARBA" id="ARBA00023098"/>
    </source>
</evidence>
<keyword evidence="14" id="KW-1185">Reference proteome</keyword>
<dbReference type="NCBIfam" id="NF010177">
    <property type="entry name" value="PRK13656.1"/>
    <property type="match status" value="1"/>
</dbReference>
<evidence type="ECO:0000256" key="9">
    <source>
        <dbReference type="HAMAP-Rule" id="MF_01838"/>
    </source>
</evidence>
<keyword evidence="7 9" id="KW-0275">Fatty acid biosynthesis</keyword>
<dbReference type="InterPro" id="IPR010758">
    <property type="entry name" value="Trans-2-enoyl-CoA_reductase"/>
</dbReference>
<keyword evidence="5 9" id="KW-0520">NAD</keyword>
<dbReference type="InterPro" id="IPR050048">
    <property type="entry name" value="FabV-like_NADH_b"/>
</dbReference>
<dbReference type="Pfam" id="PF07055">
    <property type="entry name" value="Eno-Rase_FAD_bd"/>
    <property type="match status" value="1"/>
</dbReference>
<evidence type="ECO:0000256" key="3">
    <source>
        <dbReference type="ARBA" id="ARBA00022832"/>
    </source>
</evidence>
<feature type="domain" description="Trans-2-enoyl-CoA reductase catalytic" evidence="11">
    <location>
        <begin position="81"/>
        <end position="313"/>
    </location>
</feature>
<accession>A0ABU1AK98</accession>
<dbReference type="Gene3D" id="3.40.50.720">
    <property type="entry name" value="NAD(P)-binding Rossmann-like Domain"/>
    <property type="match status" value="1"/>
</dbReference>
<protein>
    <recommendedName>
        <fullName evidence="9">Enoyl-[acyl-carrier-protein] reductase [NADH]</fullName>
        <shortName evidence="9">ENR</shortName>
        <ecNumber evidence="9">1.3.1.9</ecNumber>
    </recommendedName>
</protein>
<dbReference type="PANTHER" id="PTHR37480">
    <property type="entry name" value="ENOYL-[ACYL-CARRIER-PROTEIN] REDUCTASE [NADH]"/>
    <property type="match status" value="1"/>
</dbReference>
<comment type="similarity">
    <text evidence="9">Belongs to the TER reductase family.</text>
</comment>
<dbReference type="Proteomes" id="UP001243717">
    <property type="component" value="Unassembled WGS sequence"/>
</dbReference>
<feature type="binding site" evidence="9">
    <location>
        <begin position="138"/>
        <end position="139"/>
    </location>
    <ligand>
        <name>NAD(+)</name>
        <dbReference type="ChEBI" id="CHEBI:57540"/>
    </ligand>
</feature>
<feature type="binding site" evidence="9">
    <location>
        <position position="243"/>
    </location>
    <ligand>
        <name>NAD(+)</name>
        <dbReference type="ChEBI" id="CHEBI:57540"/>
    </ligand>
</feature>
<dbReference type="InterPro" id="IPR024906">
    <property type="entry name" value="Eno_Rdtase_FAD-bd_dom"/>
</dbReference>
<dbReference type="PANTHER" id="PTHR37480:SF1">
    <property type="entry name" value="ENOYL-[ACYL-CARRIER-PROTEIN] REDUCTASE [NADH]"/>
    <property type="match status" value="1"/>
</dbReference>
<evidence type="ECO:0000259" key="11">
    <source>
        <dbReference type="Pfam" id="PF12241"/>
    </source>
</evidence>
<dbReference type="Pfam" id="PF12242">
    <property type="entry name" value="Eno-Rase_NADH_b"/>
    <property type="match status" value="1"/>
</dbReference>
<evidence type="ECO:0000259" key="10">
    <source>
        <dbReference type="Pfam" id="PF07055"/>
    </source>
</evidence>
<dbReference type="EMBL" id="JARXIC010000017">
    <property type="protein sequence ID" value="MDQ8195079.1"/>
    <property type="molecule type" value="Genomic_DNA"/>
</dbReference>
<comment type="catalytic activity">
    <reaction evidence="8">
        <text>a 2,3-saturated acyl-CoA + NAD(+) = a (2E)-enoyl-CoA + NADH + H(+)</text>
        <dbReference type="Rhea" id="RHEA:18177"/>
        <dbReference type="ChEBI" id="CHEBI:15378"/>
        <dbReference type="ChEBI" id="CHEBI:57540"/>
        <dbReference type="ChEBI" id="CHEBI:57945"/>
        <dbReference type="ChEBI" id="CHEBI:58856"/>
        <dbReference type="ChEBI" id="CHEBI:65111"/>
        <dbReference type="EC" id="1.3.1.44"/>
    </reaction>
</comment>
<dbReference type="HAMAP" id="MF_01838">
    <property type="entry name" value="FabV_reductase"/>
    <property type="match status" value="1"/>
</dbReference>
<comment type="function">
    <text evidence="9">Involved in the final reduction of the elongation cycle of fatty acid synthesis (FAS II). Catalyzes the reduction of a carbon-carbon double bond in an enoyl moiety that is covalently linked to an acyl carrier protein (ACP).</text>
</comment>
<feature type="binding site" evidence="9">
    <location>
        <begin position="110"/>
        <end position="111"/>
    </location>
    <ligand>
        <name>NAD(+)</name>
        <dbReference type="ChEBI" id="CHEBI:57540"/>
    </ligand>
</feature>
<dbReference type="EC" id="1.3.1.9" evidence="9"/>
<keyword evidence="2 9" id="KW-0444">Lipid biosynthesis</keyword>
<evidence type="ECO:0000256" key="1">
    <source>
        <dbReference type="ARBA" id="ARBA00011245"/>
    </source>
</evidence>
<comment type="subunit">
    <text evidence="1 9">Monomer.</text>
</comment>
<evidence type="ECO:0000313" key="14">
    <source>
        <dbReference type="Proteomes" id="UP001243717"/>
    </source>
</evidence>
<keyword evidence="4 9" id="KW-0560">Oxidoreductase</keyword>
<evidence type="ECO:0000256" key="4">
    <source>
        <dbReference type="ARBA" id="ARBA00023002"/>
    </source>
</evidence>
<feature type="binding site" evidence="9">
    <location>
        <begin position="269"/>
        <end position="271"/>
    </location>
    <ligand>
        <name>NAD(+)</name>
        <dbReference type="ChEBI" id="CHEBI:57540"/>
    </ligand>
</feature>
<dbReference type="RefSeq" id="WP_308985538.1">
    <property type="nucleotide sequence ID" value="NZ_JARXIC010000017.1"/>
</dbReference>